<proteinExistence type="predicted"/>
<evidence type="ECO:0008006" key="2">
    <source>
        <dbReference type="Google" id="ProtNLM"/>
    </source>
</evidence>
<evidence type="ECO:0000313" key="1">
    <source>
        <dbReference type="EMBL" id="AIA21472.1"/>
    </source>
</evidence>
<dbReference type="AlphaFoldDB" id="A0A059XC04"/>
<geneLocation type="plastid" evidence="1"/>
<name>A0A059XC04_9RHOD</name>
<accession>A0A059XC04</accession>
<organism evidence="1">
    <name type="scientific">Pyropia fucicola</name>
    <dbReference type="NCBI Taxonomy" id="144551"/>
    <lineage>
        <taxon>Eukaryota</taxon>
        <taxon>Rhodophyta</taxon>
        <taxon>Bangiophyceae</taxon>
        <taxon>Bangiales</taxon>
        <taxon>Bangiaceae</taxon>
        <taxon>Pyropia</taxon>
    </lineage>
</organism>
<gene>
    <name evidence="1" type="primary">orf111</name>
</gene>
<reference evidence="1" key="1">
    <citation type="journal article" date="2014" name="Sci. Rep.">
        <title>Minimally destructive sampling of type specimens of Pyropia (Bangiales, Rhodophyta) recovers complete plastid and mitochondrial genomes.</title>
        <authorList>
            <person name="Hughey J.R."/>
            <person name="Gabrielson P.W."/>
            <person name="Rohmer L."/>
            <person name="Tortolani J."/>
            <person name="Silva M."/>
            <person name="Miller K.A."/>
            <person name="Young J.D."/>
            <person name="Martell C."/>
            <person name="Ruediger E."/>
        </authorList>
    </citation>
    <scope>NUCLEOTIDE SEQUENCE</scope>
</reference>
<dbReference type="EMBL" id="KJ776837">
    <property type="protein sequence ID" value="AIA21472.1"/>
    <property type="molecule type" value="Genomic_DNA"/>
</dbReference>
<sequence>MNSCTLLVQILSCKSIRISENKSQIIKLKARLLKRKRLVIINLIIWNKKSSYTFKQLKKLDYVIIEGKLHRNNKIFTNKTKQVGKDLIFSTSRIFKYKSLLKNKDIDLFIK</sequence>
<protein>
    <recommendedName>
        <fullName evidence="2">Single-stranded DNA binding protein</fullName>
    </recommendedName>
</protein>
<keyword evidence="1" id="KW-0934">Plastid</keyword>